<dbReference type="Proteomes" id="UP001319882">
    <property type="component" value="Unassembled WGS sequence"/>
</dbReference>
<dbReference type="PANTHER" id="PTHR38690">
    <property type="entry name" value="PROTEASE-RELATED"/>
    <property type="match status" value="1"/>
</dbReference>
<dbReference type="PANTHER" id="PTHR38690:SF1">
    <property type="entry name" value="PROTEASE"/>
    <property type="match status" value="1"/>
</dbReference>
<proteinExistence type="predicted"/>
<keyword evidence="3" id="KW-1185">Reference proteome</keyword>
<dbReference type="Pfam" id="PF13116">
    <property type="entry name" value="YhdP"/>
    <property type="match status" value="1"/>
</dbReference>
<name>A0ABS8DU16_9GAMM</name>
<dbReference type="EMBL" id="WHVL01000004">
    <property type="protein sequence ID" value="MCB8889694.1"/>
    <property type="molecule type" value="Genomic_DNA"/>
</dbReference>
<evidence type="ECO:0000259" key="1">
    <source>
        <dbReference type="Pfam" id="PF13116"/>
    </source>
</evidence>
<dbReference type="InterPro" id="IPR011836">
    <property type="entry name" value="YhdP"/>
</dbReference>
<dbReference type="RefSeq" id="WP_227390361.1">
    <property type="nucleotide sequence ID" value="NZ_JBHSCJ010000002.1"/>
</dbReference>
<evidence type="ECO:0000313" key="3">
    <source>
        <dbReference type="Proteomes" id="UP001319882"/>
    </source>
</evidence>
<organism evidence="2 3">
    <name type="scientific">Vreelandella malpeensis</name>
    <dbReference type="NCBI Taxonomy" id="1172368"/>
    <lineage>
        <taxon>Bacteria</taxon>
        <taxon>Pseudomonadati</taxon>
        <taxon>Pseudomonadota</taxon>
        <taxon>Gammaproteobacteria</taxon>
        <taxon>Oceanospirillales</taxon>
        <taxon>Halomonadaceae</taxon>
        <taxon>Vreelandella</taxon>
    </lineage>
</organism>
<protein>
    <submittedName>
        <fullName evidence="2">DUF3971 domain-containing protein</fullName>
    </submittedName>
</protein>
<gene>
    <name evidence="2" type="ORF">GEV37_11270</name>
</gene>
<dbReference type="InterPro" id="IPR025263">
    <property type="entry name" value="YhdP_central"/>
</dbReference>
<sequence>MTLPALLFRWTLVACATLLGLIAVLSLVIRLLFAQAGHWVPQIEDLLASRIGAPVSLEYLSLGIERHDLVLRLEGLHAESGQAPLVSLDSAYLRLDTWASFKAWAPIFSDARLSGIDFHLYQKDETTWGWPEPAMLPLLMAPEPEVDLDQIDRWTEILLKQRLWVRDTNLSLHGLEESLTLNAPRLLLGGSDELARFEGAVNIREASTLEQANAQPALIVQAEMQPDRDDPGDFFATVQLELQLDHLVALGDVFRADHMPHIEQAGGAVRLWGEWLDGQLSEVRAGLGIPQLILRQQSQYAVLRDIKANGQWERDDVGGQAWLSANAKSVEWAQPDNVSEGPALPRHWYFAHQPGQWELRTSPFELASLTAWREYAFLPESVTRVLQTLAPSGQVQGLRLGQRNGRWGVDAALTNLAVQPWEEAPGGGPLDAWVQARDSRGQVSFSSAGPSELYFPEVFEAPMQLSHAQGRVEWVYDGPRTMVSGRDLDVVWDGARIEGGFGLVTGERRGQFGLNLDFADVDAIDTPLTQWLPMKTLNEGVREWLATDVGGFVPRGSLRLGLPIGGDREQNPPTVNLALEIERAYLPIADDWPLIEEVEGRLTWQNEVLEAEVDRARSRGVEAFDGQVRMQDEVLGVSGKLASDADGLIDFIRAIPDVETGFLDDVHASGHIDGDIAVAVDLDAPEDAEVELNARPRLSRVSYAGLAQAPLRDVEGDLAWQQRGEVFALLGSARGRLLDGPIAAEFDVPREGIALSGVLDSAALFELAGMDADEAARLIDGRAGWSARVRLEPAASLRLQSDLVGVESHLPAPFAKPRGEVWPLRLEADIDRGRLQARLGQVIEADLLIGDALEGAIAVGRSTLSSAASGDGLRIEADVARLDVGEWQRALAPLGNETGEVSTTLPWFGAPVSLMFDTPCLSLDGQCLGELGLAARLEEQSLDARVSGDLVSGRLSYRPDVRRPLDVTIASLDLDRFLSHAQAPRGEAPASWMEAVETARYEPARAPAWLVKVPDGRLRLAQVTLQESRVGPLTAYWQSGGDRFVVSPMGLTLGQLSLRGDLSWQANRTRADVSVRGGDLGTALEQLGQPVAIHNRASSANARLEWPGAPWQLDLAQATGFLETDLRDGRFLSMNSTSARLVGLLNFDNILRRLRLDFSDVTGRGTAFDRVHGSADVAGGRLTLRGPLQIEAPAATLSLTGSVNLLQRELDQRLGVTLPVSQTLPIAAIAVGAPIVGGALLVADQLFGESLNRATTLYFRVQGPWTSPRVTLEGP</sequence>
<accession>A0ABS8DU16</accession>
<comment type="caution">
    <text evidence="2">The sequence shown here is derived from an EMBL/GenBank/DDBJ whole genome shotgun (WGS) entry which is preliminary data.</text>
</comment>
<reference evidence="2 3" key="1">
    <citation type="journal article" date="2021" name="Sci. Rep.">
        <title>Genome analysis of a halophilic bacterium Halomonas malpeensis YU-PRIM-29(T) reveals its exopolysaccharide and pigment producing capabilities.</title>
        <authorList>
            <person name="Athmika"/>
            <person name="Ghate S.D."/>
            <person name="Arun A.B."/>
            <person name="Rao S.S."/>
            <person name="Kumar S.T.A."/>
            <person name="Kandiyil M.K."/>
            <person name="Saptami K."/>
            <person name="Rekha P.D."/>
        </authorList>
    </citation>
    <scope>NUCLEOTIDE SEQUENCE [LARGE SCALE GENOMIC DNA]</scope>
    <source>
        <strain evidence="3">prim 29</strain>
    </source>
</reference>
<evidence type="ECO:0000313" key="2">
    <source>
        <dbReference type="EMBL" id="MCB8889694.1"/>
    </source>
</evidence>
<feature type="domain" description="YhdP central" evidence="1">
    <location>
        <begin position="7"/>
        <end position="1270"/>
    </location>
</feature>